<accession>A0A9Q3D7G1</accession>
<evidence type="ECO:0000313" key="1">
    <source>
        <dbReference type="EMBL" id="MBW0498259.1"/>
    </source>
</evidence>
<keyword evidence="2" id="KW-1185">Reference proteome</keyword>
<proteinExistence type="predicted"/>
<reference evidence="1" key="1">
    <citation type="submission" date="2021-03" db="EMBL/GenBank/DDBJ databases">
        <title>Draft genome sequence of rust myrtle Austropuccinia psidii MF-1, a brazilian biotype.</title>
        <authorList>
            <person name="Quecine M.C."/>
            <person name="Pachon D.M.R."/>
            <person name="Bonatelli M.L."/>
            <person name="Correr F.H."/>
            <person name="Franceschini L.M."/>
            <person name="Leite T.F."/>
            <person name="Margarido G.R.A."/>
            <person name="Almeida C.A."/>
            <person name="Ferrarezi J.A."/>
            <person name="Labate C.A."/>
        </authorList>
    </citation>
    <scope>NUCLEOTIDE SEQUENCE</scope>
    <source>
        <strain evidence="1">MF-1</strain>
    </source>
</reference>
<dbReference type="EMBL" id="AVOT02014638">
    <property type="protein sequence ID" value="MBW0498259.1"/>
    <property type="molecule type" value="Genomic_DNA"/>
</dbReference>
<evidence type="ECO:0000313" key="2">
    <source>
        <dbReference type="Proteomes" id="UP000765509"/>
    </source>
</evidence>
<protein>
    <submittedName>
        <fullName evidence="1">Uncharacterized protein</fullName>
    </submittedName>
</protein>
<dbReference type="AlphaFoldDB" id="A0A9Q3D7G1"/>
<dbReference type="Proteomes" id="UP000765509">
    <property type="component" value="Unassembled WGS sequence"/>
</dbReference>
<organism evidence="1 2">
    <name type="scientific">Austropuccinia psidii MF-1</name>
    <dbReference type="NCBI Taxonomy" id="1389203"/>
    <lineage>
        <taxon>Eukaryota</taxon>
        <taxon>Fungi</taxon>
        <taxon>Dikarya</taxon>
        <taxon>Basidiomycota</taxon>
        <taxon>Pucciniomycotina</taxon>
        <taxon>Pucciniomycetes</taxon>
        <taxon>Pucciniales</taxon>
        <taxon>Sphaerophragmiaceae</taxon>
        <taxon>Austropuccinia</taxon>
    </lineage>
</organism>
<sequence>MAAIRRLFMDPQPPGSAGVGLAIHQGFFPGQFSEVLHHLNQLLRHQVFNTPSTTQLVHTGSNSINLYVLGPIGQIHIPLWEFNHTIQFQDGQICIGPIQTIQPVTHFPGSAFQLFTSTGHLSAHWDFFPS</sequence>
<name>A0A9Q3D7G1_9BASI</name>
<gene>
    <name evidence="1" type="ORF">O181_037974</name>
</gene>
<comment type="caution">
    <text evidence="1">The sequence shown here is derived from an EMBL/GenBank/DDBJ whole genome shotgun (WGS) entry which is preliminary data.</text>
</comment>